<evidence type="ECO:0000313" key="3">
    <source>
        <dbReference type="Proteomes" id="UP000799771"/>
    </source>
</evidence>
<sequence>MLRREAPALNSLPPRRSKPLFTNKWLWEIGLLWLSLTALVAVCGIWTVAPMFYDLEV</sequence>
<dbReference type="GeneID" id="54407653"/>
<organism evidence="2 3">
    <name type="scientific">Dothidotthia symphoricarpi CBS 119687</name>
    <dbReference type="NCBI Taxonomy" id="1392245"/>
    <lineage>
        <taxon>Eukaryota</taxon>
        <taxon>Fungi</taxon>
        <taxon>Dikarya</taxon>
        <taxon>Ascomycota</taxon>
        <taxon>Pezizomycotina</taxon>
        <taxon>Dothideomycetes</taxon>
        <taxon>Pleosporomycetidae</taxon>
        <taxon>Pleosporales</taxon>
        <taxon>Dothidotthiaceae</taxon>
        <taxon>Dothidotthia</taxon>
    </lineage>
</organism>
<dbReference type="AlphaFoldDB" id="A0A6A6AS12"/>
<accession>A0A6A6AS12</accession>
<gene>
    <name evidence="2" type="ORF">P153DRAFT_362803</name>
</gene>
<dbReference type="EMBL" id="ML977498">
    <property type="protein sequence ID" value="KAF2133724.1"/>
    <property type="molecule type" value="Genomic_DNA"/>
</dbReference>
<keyword evidence="3" id="KW-1185">Reference proteome</keyword>
<proteinExistence type="predicted"/>
<dbReference type="RefSeq" id="XP_033528111.1">
    <property type="nucleotide sequence ID" value="XM_033667221.1"/>
</dbReference>
<protein>
    <submittedName>
        <fullName evidence="2">Uncharacterized protein</fullName>
    </submittedName>
</protein>
<dbReference type="Proteomes" id="UP000799771">
    <property type="component" value="Unassembled WGS sequence"/>
</dbReference>
<evidence type="ECO:0000256" key="1">
    <source>
        <dbReference type="SAM" id="Phobius"/>
    </source>
</evidence>
<name>A0A6A6AS12_9PLEO</name>
<feature type="transmembrane region" description="Helical" evidence="1">
    <location>
        <begin position="25"/>
        <end position="49"/>
    </location>
</feature>
<reference evidence="2" key="1">
    <citation type="journal article" date="2020" name="Stud. Mycol.">
        <title>101 Dothideomycetes genomes: a test case for predicting lifestyles and emergence of pathogens.</title>
        <authorList>
            <person name="Haridas S."/>
            <person name="Albert R."/>
            <person name="Binder M."/>
            <person name="Bloem J."/>
            <person name="Labutti K."/>
            <person name="Salamov A."/>
            <person name="Andreopoulos B."/>
            <person name="Baker S."/>
            <person name="Barry K."/>
            <person name="Bills G."/>
            <person name="Bluhm B."/>
            <person name="Cannon C."/>
            <person name="Castanera R."/>
            <person name="Culley D."/>
            <person name="Daum C."/>
            <person name="Ezra D."/>
            <person name="Gonzalez J."/>
            <person name="Henrissat B."/>
            <person name="Kuo A."/>
            <person name="Liang C."/>
            <person name="Lipzen A."/>
            <person name="Lutzoni F."/>
            <person name="Magnuson J."/>
            <person name="Mondo S."/>
            <person name="Nolan M."/>
            <person name="Ohm R."/>
            <person name="Pangilinan J."/>
            <person name="Park H.-J."/>
            <person name="Ramirez L."/>
            <person name="Alfaro M."/>
            <person name="Sun H."/>
            <person name="Tritt A."/>
            <person name="Yoshinaga Y."/>
            <person name="Zwiers L.-H."/>
            <person name="Turgeon B."/>
            <person name="Goodwin S."/>
            <person name="Spatafora J."/>
            <person name="Crous P."/>
            <person name="Grigoriev I."/>
        </authorList>
    </citation>
    <scope>NUCLEOTIDE SEQUENCE</scope>
    <source>
        <strain evidence="2">CBS 119687</strain>
    </source>
</reference>
<keyword evidence="1" id="KW-0812">Transmembrane</keyword>
<keyword evidence="1" id="KW-1133">Transmembrane helix</keyword>
<keyword evidence="1" id="KW-0472">Membrane</keyword>
<evidence type="ECO:0000313" key="2">
    <source>
        <dbReference type="EMBL" id="KAF2133724.1"/>
    </source>
</evidence>